<dbReference type="VEuPathDB" id="FungiDB:Bcin10g01830"/>
<evidence type="ECO:0000256" key="1">
    <source>
        <dbReference type="SAM" id="MobiDB-lite"/>
    </source>
</evidence>
<accession>A0A384JUV9</accession>
<reference evidence="2 3" key="3">
    <citation type="journal article" date="2017" name="Mol. Plant Pathol.">
        <title>A gapless genome sequence of the fungus Botrytis cinerea.</title>
        <authorList>
            <person name="Van Kan J.A."/>
            <person name="Stassen J.H."/>
            <person name="Mosbach A."/>
            <person name="Van Der Lee T.A."/>
            <person name="Faino L."/>
            <person name="Farmer A.D."/>
            <person name="Papasotiriou D.G."/>
            <person name="Zhou S."/>
            <person name="Seidl M.F."/>
            <person name="Cottam E."/>
            <person name="Edel D."/>
            <person name="Hahn M."/>
            <person name="Schwartz D.C."/>
            <person name="Dietrich R.A."/>
            <person name="Widdison S."/>
            <person name="Scalliet G."/>
        </authorList>
    </citation>
    <scope>NUCLEOTIDE SEQUENCE [LARGE SCALE GENOMIC DNA]</scope>
    <source>
        <strain evidence="2 3">B05.10</strain>
    </source>
</reference>
<dbReference type="KEGG" id="bfu:BCIN_10g01830"/>
<dbReference type="RefSeq" id="XP_024551264.1">
    <property type="nucleotide sequence ID" value="XM_024695470.1"/>
</dbReference>
<dbReference type="AlphaFoldDB" id="A0A384JUV9"/>
<reference evidence="2 3" key="2">
    <citation type="journal article" date="2012" name="Eukaryot. Cell">
        <title>Genome update of Botrytis cinerea strains B05.10 and T4.</title>
        <authorList>
            <person name="Staats M."/>
            <person name="van Kan J.A."/>
        </authorList>
    </citation>
    <scope>NUCLEOTIDE SEQUENCE [LARGE SCALE GENOMIC DNA]</scope>
    <source>
        <strain evidence="2 3">B05.10</strain>
    </source>
</reference>
<evidence type="ECO:0000313" key="3">
    <source>
        <dbReference type="Proteomes" id="UP000001798"/>
    </source>
</evidence>
<proteinExistence type="predicted"/>
<name>A0A384JUV9_BOTFB</name>
<sequence>MLQQRREAEAVNGEQDNGEGEDGREKEMKEELAEGKEGVTEGEVAEDLGILETPEEDATNDANSPALVTPRTCHTTQIVSANGFDPVSPTLRNPGVDNTTLDGDWLSTFSGSVIESTLEDVDPKENDYMNPLNHDRRPGMGASIEFHLL</sequence>
<reference evidence="2 3" key="1">
    <citation type="journal article" date="2011" name="PLoS Genet.">
        <title>Genomic analysis of the necrotrophic fungal pathogens Sclerotinia sclerotiorum and Botrytis cinerea.</title>
        <authorList>
            <person name="Amselem J."/>
            <person name="Cuomo C.A."/>
            <person name="van Kan J.A."/>
            <person name="Viaud M."/>
            <person name="Benito E.P."/>
            <person name="Couloux A."/>
            <person name="Coutinho P.M."/>
            <person name="de Vries R.P."/>
            <person name="Dyer P.S."/>
            <person name="Fillinger S."/>
            <person name="Fournier E."/>
            <person name="Gout L."/>
            <person name="Hahn M."/>
            <person name="Kohn L."/>
            <person name="Lapalu N."/>
            <person name="Plummer K.M."/>
            <person name="Pradier J.M."/>
            <person name="Quevillon E."/>
            <person name="Sharon A."/>
            <person name="Simon A."/>
            <person name="ten Have A."/>
            <person name="Tudzynski B."/>
            <person name="Tudzynski P."/>
            <person name="Wincker P."/>
            <person name="Andrew M."/>
            <person name="Anthouard V."/>
            <person name="Beever R.E."/>
            <person name="Beffa R."/>
            <person name="Benoit I."/>
            <person name="Bouzid O."/>
            <person name="Brault B."/>
            <person name="Chen Z."/>
            <person name="Choquer M."/>
            <person name="Collemare J."/>
            <person name="Cotton P."/>
            <person name="Danchin E.G."/>
            <person name="Da Silva C."/>
            <person name="Gautier A."/>
            <person name="Giraud C."/>
            <person name="Giraud T."/>
            <person name="Gonzalez C."/>
            <person name="Grossetete S."/>
            <person name="Guldener U."/>
            <person name="Henrissat B."/>
            <person name="Howlett B.J."/>
            <person name="Kodira C."/>
            <person name="Kretschmer M."/>
            <person name="Lappartient A."/>
            <person name="Leroch M."/>
            <person name="Levis C."/>
            <person name="Mauceli E."/>
            <person name="Neuveglise C."/>
            <person name="Oeser B."/>
            <person name="Pearson M."/>
            <person name="Poulain J."/>
            <person name="Poussereau N."/>
            <person name="Quesneville H."/>
            <person name="Rascle C."/>
            <person name="Schumacher J."/>
            <person name="Segurens B."/>
            <person name="Sexton A."/>
            <person name="Silva E."/>
            <person name="Sirven C."/>
            <person name="Soanes D.M."/>
            <person name="Talbot N.J."/>
            <person name="Templeton M."/>
            <person name="Yandava C."/>
            <person name="Yarden O."/>
            <person name="Zeng Q."/>
            <person name="Rollins J.A."/>
            <person name="Lebrun M.H."/>
            <person name="Dickman M."/>
        </authorList>
    </citation>
    <scope>NUCLEOTIDE SEQUENCE [LARGE SCALE GENOMIC DNA]</scope>
    <source>
        <strain evidence="2 3">B05.10</strain>
    </source>
</reference>
<dbReference type="Proteomes" id="UP000001798">
    <property type="component" value="Chromosome 10"/>
</dbReference>
<feature type="region of interest" description="Disordered" evidence="1">
    <location>
        <begin position="1"/>
        <end position="69"/>
    </location>
</feature>
<keyword evidence="3" id="KW-1185">Reference proteome</keyword>
<organism evidence="2 3">
    <name type="scientific">Botryotinia fuckeliana (strain B05.10)</name>
    <name type="common">Noble rot fungus</name>
    <name type="synonym">Botrytis cinerea</name>
    <dbReference type="NCBI Taxonomy" id="332648"/>
    <lineage>
        <taxon>Eukaryota</taxon>
        <taxon>Fungi</taxon>
        <taxon>Dikarya</taxon>
        <taxon>Ascomycota</taxon>
        <taxon>Pezizomycotina</taxon>
        <taxon>Leotiomycetes</taxon>
        <taxon>Helotiales</taxon>
        <taxon>Sclerotiniaceae</taxon>
        <taxon>Botrytis</taxon>
    </lineage>
</organism>
<evidence type="ECO:0000313" key="2">
    <source>
        <dbReference type="EMBL" id="ATZ54164.1"/>
    </source>
</evidence>
<feature type="compositionally biased region" description="Basic and acidic residues" evidence="1">
    <location>
        <begin position="21"/>
        <end position="39"/>
    </location>
</feature>
<gene>
    <name evidence="2" type="ORF">BCIN_10g01830</name>
</gene>
<dbReference type="EMBL" id="CP009814">
    <property type="protein sequence ID" value="ATZ54164.1"/>
    <property type="molecule type" value="Genomic_DNA"/>
</dbReference>
<protein>
    <submittedName>
        <fullName evidence="2">Uncharacterized protein</fullName>
    </submittedName>
</protein>
<dbReference type="GeneID" id="36394561"/>